<dbReference type="EMBL" id="JAVHNQ010000007">
    <property type="protein sequence ID" value="KAK6341298.1"/>
    <property type="molecule type" value="Genomic_DNA"/>
</dbReference>
<protein>
    <recommendedName>
        <fullName evidence="4">Nuclear speckle splicing regulatory protein 1 N-terminal domain-containing protein</fullName>
    </recommendedName>
</protein>
<feature type="compositionally biased region" description="Polar residues" evidence="3">
    <location>
        <begin position="101"/>
        <end position="113"/>
    </location>
</feature>
<dbReference type="Proteomes" id="UP001375240">
    <property type="component" value="Unassembled WGS sequence"/>
</dbReference>
<feature type="domain" description="Nuclear speckle splicing regulatory protein 1 N-terminal" evidence="4">
    <location>
        <begin position="149"/>
        <end position="254"/>
    </location>
</feature>
<feature type="compositionally biased region" description="Basic and acidic residues" evidence="3">
    <location>
        <begin position="361"/>
        <end position="396"/>
    </location>
</feature>
<dbReference type="InterPro" id="IPR018612">
    <property type="entry name" value="NSRP1_N"/>
</dbReference>
<keyword evidence="6" id="KW-1185">Reference proteome</keyword>
<gene>
    <name evidence="5" type="ORF">TWF696_008377</name>
</gene>
<feature type="compositionally biased region" description="Basic and acidic residues" evidence="3">
    <location>
        <begin position="194"/>
        <end position="225"/>
    </location>
</feature>
<organism evidence="5 6">
    <name type="scientific">Orbilia brochopaga</name>
    <dbReference type="NCBI Taxonomy" id="3140254"/>
    <lineage>
        <taxon>Eukaryota</taxon>
        <taxon>Fungi</taxon>
        <taxon>Dikarya</taxon>
        <taxon>Ascomycota</taxon>
        <taxon>Pezizomycotina</taxon>
        <taxon>Orbiliomycetes</taxon>
        <taxon>Orbiliales</taxon>
        <taxon>Orbiliaceae</taxon>
        <taxon>Orbilia</taxon>
    </lineage>
</organism>
<feature type="region of interest" description="Disordered" evidence="3">
    <location>
        <begin position="63"/>
        <end position="237"/>
    </location>
</feature>
<evidence type="ECO:0000259" key="4">
    <source>
        <dbReference type="Pfam" id="PF09745"/>
    </source>
</evidence>
<evidence type="ECO:0000256" key="3">
    <source>
        <dbReference type="SAM" id="MobiDB-lite"/>
    </source>
</evidence>
<feature type="compositionally biased region" description="Low complexity" evidence="3">
    <location>
        <begin position="117"/>
        <end position="127"/>
    </location>
</feature>
<evidence type="ECO:0000256" key="1">
    <source>
        <dbReference type="ARBA" id="ARBA00010126"/>
    </source>
</evidence>
<feature type="compositionally biased region" description="Basic and acidic residues" evidence="3">
    <location>
        <begin position="436"/>
        <end position="458"/>
    </location>
</feature>
<evidence type="ECO:0000256" key="2">
    <source>
        <dbReference type="ARBA" id="ARBA00023054"/>
    </source>
</evidence>
<dbReference type="PANTHER" id="PTHR47845:SF1">
    <property type="entry name" value="NUCLEAR SPECKLE SPLICING REGULATORY PROTEIN 1 HOMOLOG"/>
    <property type="match status" value="1"/>
</dbReference>
<feature type="compositionally biased region" description="Basic and acidic residues" evidence="3">
    <location>
        <begin position="165"/>
        <end position="185"/>
    </location>
</feature>
<feature type="compositionally biased region" description="Basic and acidic residues" evidence="3">
    <location>
        <begin position="270"/>
        <end position="286"/>
    </location>
</feature>
<sequence>MPAIVAGGCLLTSAASAERPDCAPPARDSFASTASHHLHLHLRHLQIANLGFTMSTSFGLKHKPALTRPSKPASKPLSKPSVFGDPGDDDDDDSADEDPTRSLNKKQPATQYGLQKPSLSSSSSIPSKRAGGPGSLDKRPPPAPQDEPGEDPSIYDYDTAWDNMKAAEDRRKAAVNDTEDRKPKYMDNLLASAKVRERDRLRAKDRMLQKEREQEGDEFGDKEKFVTGAYKKQQEEMRRLEAEERLRQERMDKASGGISGFYRNMLNDTERQHEELVKATEKKPDEPSFLMTRPGEEEEDTSKRKMKERSDAEIAAELNKRAAGSVDVNDEGQVVDKRQLLGAGLNIKPKPKPSASSSSRSQEDDRVRGARGADSRPGNEYHANKAKREMRERQSRMIEQQLEEAGRKAARDEAAERAEIERQAKLRKTTTGDVNSARERYLQRKREAEEKKKQEAGG</sequence>
<comment type="caution">
    <text evidence="5">The sequence shown here is derived from an EMBL/GenBank/DDBJ whole genome shotgun (WGS) entry which is preliminary data.</text>
</comment>
<comment type="similarity">
    <text evidence="1">Belongs to the NSRP1 family.</text>
</comment>
<dbReference type="PANTHER" id="PTHR47845">
    <property type="entry name" value="NUCLEAR SPECKLE SPLICING REGULATORY PROTEIN 1 HOMOLOG"/>
    <property type="match status" value="1"/>
</dbReference>
<evidence type="ECO:0000313" key="6">
    <source>
        <dbReference type="Proteomes" id="UP001375240"/>
    </source>
</evidence>
<feature type="compositionally biased region" description="Low complexity" evidence="3">
    <location>
        <begin position="69"/>
        <end position="81"/>
    </location>
</feature>
<keyword evidence="2" id="KW-0175">Coiled coil</keyword>
<dbReference type="Pfam" id="PF09745">
    <property type="entry name" value="NSRP1_N"/>
    <property type="match status" value="1"/>
</dbReference>
<evidence type="ECO:0000313" key="5">
    <source>
        <dbReference type="EMBL" id="KAK6341298.1"/>
    </source>
</evidence>
<accession>A0AAV9UL69</accession>
<name>A0AAV9UL69_9PEZI</name>
<dbReference type="InterPro" id="IPR053246">
    <property type="entry name" value="NS_splicing_regulatory_protein"/>
</dbReference>
<feature type="region of interest" description="Disordered" evidence="3">
    <location>
        <begin position="270"/>
        <end position="458"/>
    </location>
</feature>
<dbReference type="AlphaFoldDB" id="A0AAV9UL69"/>
<feature type="compositionally biased region" description="Basic and acidic residues" evidence="3">
    <location>
        <begin position="404"/>
        <end position="424"/>
    </location>
</feature>
<feature type="compositionally biased region" description="Acidic residues" evidence="3">
    <location>
        <begin position="86"/>
        <end position="97"/>
    </location>
</feature>
<proteinExistence type="inferred from homology"/>
<reference evidence="5 6" key="1">
    <citation type="submission" date="2019-10" db="EMBL/GenBank/DDBJ databases">
        <authorList>
            <person name="Palmer J.M."/>
        </authorList>
    </citation>
    <scope>NUCLEOTIDE SEQUENCE [LARGE SCALE GENOMIC DNA]</scope>
    <source>
        <strain evidence="5 6">TWF696</strain>
    </source>
</reference>
<dbReference type="GO" id="GO:0000381">
    <property type="term" value="P:regulation of alternative mRNA splicing, via spliceosome"/>
    <property type="evidence" value="ECO:0007669"/>
    <property type="project" value="InterPro"/>
</dbReference>